<dbReference type="FunCoup" id="Q23KD1">
    <property type="interactions" value="495"/>
</dbReference>
<feature type="compositionally biased region" description="Basic and acidic residues" evidence="2">
    <location>
        <begin position="171"/>
        <end position="204"/>
    </location>
</feature>
<dbReference type="PANTHER" id="PTHR12775">
    <property type="entry name" value="PROTEIN C20ORF43 HOMOLOG"/>
    <property type="match status" value="1"/>
</dbReference>
<dbReference type="SUPFAM" id="SSF57850">
    <property type="entry name" value="RING/U-box"/>
    <property type="match status" value="1"/>
</dbReference>
<dbReference type="KEGG" id="tet:TTHERM_00194040"/>
<dbReference type="PANTHER" id="PTHR12775:SF0">
    <property type="entry name" value="REPLICATION TERMINATION FACTOR 2"/>
    <property type="match status" value="1"/>
</dbReference>
<dbReference type="OMA" id="EFRWLHC"/>
<protein>
    <submittedName>
        <fullName evidence="3">Replication termination factor 2</fullName>
    </submittedName>
</protein>
<evidence type="ECO:0000256" key="1">
    <source>
        <dbReference type="ARBA" id="ARBA00009885"/>
    </source>
</evidence>
<feature type="compositionally biased region" description="Low complexity" evidence="2">
    <location>
        <begin position="206"/>
        <end position="216"/>
    </location>
</feature>
<reference evidence="4" key="1">
    <citation type="journal article" date="2006" name="PLoS Biol.">
        <title>Macronuclear genome sequence of the ciliate Tetrahymena thermophila, a model eukaryote.</title>
        <authorList>
            <person name="Eisen J.A."/>
            <person name="Coyne R.S."/>
            <person name="Wu M."/>
            <person name="Wu D."/>
            <person name="Thiagarajan M."/>
            <person name="Wortman J.R."/>
            <person name="Badger J.H."/>
            <person name="Ren Q."/>
            <person name="Amedeo P."/>
            <person name="Jones K.M."/>
            <person name="Tallon L.J."/>
            <person name="Delcher A.L."/>
            <person name="Salzberg S.L."/>
            <person name="Silva J.C."/>
            <person name="Haas B.J."/>
            <person name="Majoros W.H."/>
            <person name="Farzad M."/>
            <person name="Carlton J.M."/>
            <person name="Smith R.K. Jr."/>
            <person name="Garg J."/>
            <person name="Pearlman R.E."/>
            <person name="Karrer K.M."/>
            <person name="Sun L."/>
            <person name="Manning G."/>
            <person name="Elde N.C."/>
            <person name="Turkewitz A.P."/>
            <person name="Asai D.J."/>
            <person name="Wilkes D.E."/>
            <person name="Wang Y."/>
            <person name="Cai H."/>
            <person name="Collins K."/>
            <person name="Stewart B.A."/>
            <person name="Lee S.R."/>
            <person name="Wilamowska K."/>
            <person name="Weinberg Z."/>
            <person name="Ruzzo W.L."/>
            <person name="Wloga D."/>
            <person name="Gaertig J."/>
            <person name="Frankel J."/>
            <person name="Tsao C.-C."/>
            <person name="Gorovsky M.A."/>
            <person name="Keeling P.J."/>
            <person name="Waller R.F."/>
            <person name="Patron N.J."/>
            <person name="Cherry J.M."/>
            <person name="Stover N.A."/>
            <person name="Krieger C.J."/>
            <person name="del Toro C."/>
            <person name="Ryder H.F."/>
            <person name="Williamson S.C."/>
            <person name="Barbeau R.A."/>
            <person name="Hamilton E.P."/>
            <person name="Orias E."/>
        </authorList>
    </citation>
    <scope>NUCLEOTIDE SEQUENCE [LARGE SCALE GENOMIC DNA]</scope>
    <source>
        <strain evidence="4">SB210</strain>
    </source>
</reference>
<accession>Q23KD1</accession>
<dbReference type="Proteomes" id="UP000009168">
    <property type="component" value="Unassembled WGS sequence"/>
</dbReference>
<dbReference type="eggNOG" id="KOG3113">
    <property type="taxonomic scope" value="Eukaryota"/>
</dbReference>
<dbReference type="InParanoid" id="Q23KD1"/>
<dbReference type="RefSeq" id="XP_001017157.1">
    <property type="nucleotide sequence ID" value="XM_001017157.3"/>
</dbReference>
<sequence>MGNDGGSFQTRTDLVKEKPKEVKIDNTILAKFRARLCTLSKQRLKKPIVMCRLGNFYNFEEILKNLMEKSMPSSFAHIKKAKDVKEVKLEPNPDQKSEYPYICPLSQIEFNGLNKFVGLWDCGCVFSEKLIQNLKGDSKKCPVCSKSYSSKDVVQLNMSVEEQEKKKIEILSESSKKDKKSSQKDEKKNHASGEKVEKKVKTEKNSSLTSSGVSTLGSHKAALIEQLTETQKEQSQVFKSLFHTDKDLKKDDNLFTRNVRFGIR</sequence>
<dbReference type="GeneID" id="7844633"/>
<name>Q23KD1_TETTS</name>
<proteinExistence type="inferred from homology"/>
<dbReference type="GO" id="GO:0006274">
    <property type="term" value="P:DNA replication termination"/>
    <property type="evidence" value="ECO:0007669"/>
    <property type="project" value="TreeGrafter"/>
</dbReference>
<dbReference type="CDD" id="cd16653">
    <property type="entry name" value="RING-like_Rtf2"/>
    <property type="match status" value="1"/>
</dbReference>
<dbReference type="InterPro" id="IPR006735">
    <property type="entry name" value="Rtf2"/>
</dbReference>
<evidence type="ECO:0000313" key="4">
    <source>
        <dbReference type="Proteomes" id="UP000009168"/>
    </source>
</evidence>
<dbReference type="AlphaFoldDB" id="Q23KD1"/>
<dbReference type="InterPro" id="IPR027799">
    <property type="entry name" value="Rtf2_RING-finger"/>
</dbReference>
<gene>
    <name evidence="3" type="ORF">TTHERM_00194040</name>
</gene>
<evidence type="ECO:0000313" key="3">
    <source>
        <dbReference type="EMBL" id="EAR96912.1"/>
    </source>
</evidence>
<dbReference type="InterPro" id="IPR013083">
    <property type="entry name" value="Znf_RING/FYVE/PHD"/>
</dbReference>
<dbReference type="GO" id="GO:0005634">
    <property type="term" value="C:nucleus"/>
    <property type="evidence" value="ECO:0007669"/>
    <property type="project" value="TreeGrafter"/>
</dbReference>
<dbReference type="OrthoDB" id="247013at2759"/>
<dbReference type="Gene3D" id="3.30.40.10">
    <property type="entry name" value="Zinc/RING finger domain, C3HC4 (zinc finger)"/>
    <property type="match status" value="1"/>
</dbReference>
<dbReference type="STRING" id="312017.Q23KD1"/>
<evidence type="ECO:0000256" key="2">
    <source>
        <dbReference type="SAM" id="MobiDB-lite"/>
    </source>
</evidence>
<keyword evidence="4" id="KW-1185">Reference proteome</keyword>
<dbReference type="EMBL" id="GG662673">
    <property type="protein sequence ID" value="EAR96912.1"/>
    <property type="molecule type" value="Genomic_DNA"/>
</dbReference>
<dbReference type="Pfam" id="PF04641">
    <property type="entry name" value="Rtf2"/>
    <property type="match status" value="1"/>
</dbReference>
<feature type="region of interest" description="Disordered" evidence="2">
    <location>
        <begin position="171"/>
        <end position="216"/>
    </location>
</feature>
<organism evidence="3 4">
    <name type="scientific">Tetrahymena thermophila (strain SB210)</name>
    <dbReference type="NCBI Taxonomy" id="312017"/>
    <lineage>
        <taxon>Eukaryota</taxon>
        <taxon>Sar</taxon>
        <taxon>Alveolata</taxon>
        <taxon>Ciliophora</taxon>
        <taxon>Intramacronucleata</taxon>
        <taxon>Oligohymenophorea</taxon>
        <taxon>Hymenostomatida</taxon>
        <taxon>Tetrahymenina</taxon>
        <taxon>Tetrahymenidae</taxon>
        <taxon>Tetrahymena</taxon>
    </lineage>
</organism>
<comment type="similarity">
    <text evidence="1">Belongs to the rtf2 family.</text>
</comment>
<dbReference type="HOGENOM" id="CLU_048955_2_0_1"/>